<organism evidence="1">
    <name type="scientific">hydrothermal vent metagenome</name>
    <dbReference type="NCBI Taxonomy" id="652676"/>
    <lineage>
        <taxon>unclassified sequences</taxon>
        <taxon>metagenomes</taxon>
        <taxon>ecological metagenomes</taxon>
    </lineage>
</organism>
<gene>
    <name evidence="1" type="ORF">MNBD_NITROSPINAE05-848</name>
</gene>
<sequence>MKPGTKYLLILLSVCTVGLGLLIFLGNSQPNVEVVVINQSGQSVESVHLETEKSAKNIVLRGVDAGAQVTVKFHNDGADTFTLVVRFAAGKEVTSEPFYFETGQRVVATFTEEEIRSEIDNSRVPAS</sequence>
<dbReference type="AlphaFoldDB" id="A0A3B1D8P5"/>
<accession>A0A3B1D8P5</accession>
<evidence type="ECO:0000313" key="1">
    <source>
        <dbReference type="EMBL" id="VAX33203.1"/>
    </source>
</evidence>
<dbReference type="EMBL" id="UOGG01000238">
    <property type="protein sequence ID" value="VAX33203.1"/>
    <property type="molecule type" value="Genomic_DNA"/>
</dbReference>
<protein>
    <submittedName>
        <fullName evidence="1">Uncharacterized protein</fullName>
    </submittedName>
</protein>
<reference evidence="1" key="1">
    <citation type="submission" date="2018-06" db="EMBL/GenBank/DDBJ databases">
        <authorList>
            <person name="Zhirakovskaya E."/>
        </authorList>
    </citation>
    <scope>NUCLEOTIDE SEQUENCE</scope>
</reference>
<name>A0A3B1D8P5_9ZZZZ</name>
<proteinExistence type="predicted"/>